<dbReference type="Proteomes" id="UP000664405">
    <property type="component" value="Unassembled WGS sequence"/>
</dbReference>
<proteinExistence type="predicted"/>
<accession>A0A8I1MAN3</accession>
<evidence type="ECO:0000313" key="1">
    <source>
        <dbReference type="EMBL" id="MBN8197862.1"/>
    </source>
</evidence>
<protein>
    <submittedName>
        <fullName evidence="1">Uncharacterized protein</fullName>
    </submittedName>
</protein>
<dbReference type="AlphaFoldDB" id="A0A8I1MAN3"/>
<gene>
    <name evidence="1" type="ORF">JF547_15445</name>
</gene>
<comment type="caution">
    <text evidence="1">The sequence shown here is derived from an EMBL/GenBank/DDBJ whole genome shotgun (WGS) entry which is preliminary data.</text>
</comment>
<reference evidence="1" key="1">
    <citation type="submission" date="2020-12" db="EMBL/GenBank/DDBJ databases">
        <title>Oil enriched cultivation method for isolating marine PHA-producing bacteria.</title>
        <authorList>
            <person name="Zheng W."/>
            <person name="Yu S."/>
            <person name="Huang Y."/>
        </authorList>
    </citation>
    <scope>NUCLEOTIDE SEQUENCE</scope>
    <source>
        <strain evidence="1">SY-2-3</strain>
    </source>
</reference>
<evidence type="ECO:0000313" key="2">
    <source>
        <dbReference type="Proteomes" id="UP000664405"/>
    </source>
</evidence>
<organism evidence="1 2">
    <name type="scientific">Thalassospira povalilytica</name>
    <dbReference type="NCBI Taxonomy" id="732237"/>
    <lineage>
        <taxon>Bacteria</taxon>
        <taxon>Pseudomonadati</taxon>
        <taxon>Pseudomonadota</taxon>
        <taxon>Alphaproteobacteria</taxon>
        <taxon>Rhodospirillales</taxon>
        <taxon>Thalassospiraceae</taxon>
        <taxon>Thalassospira</taxon>
    </lineage>
</organism>
<sequence length="53" mass="5734">MLSQGGSDGTGQVDISPYLLTFKVFVSDFMAEDAFASTQFAGQKLLVMLGWVK</sequence>
<name>A0A8I1MAN3_9PROT</name>
<dbReference type="EMBL" id="JAEKJW010000003">
    <property type="protein sequence ID" value="MBN8197862.1"/>
    <property type="molecule type" value="Genomic_DNA"/>
</dbReference>